<dbReference type="InterPro" id="IPR052891">
    <property type="entry name" value="DNA-3mA_glycosylase"/>
</dbReference>
<dbReference type="RefSeq" id="WP_267651955.1">
    <property type="nucleotide sequence ID" value="NZ_JAOVZR010000001.1"/>
</dbReference>
<evidence type="ECO:0000313" key="1">
    <source>
        <dbReference type="EMBL" id="MCY0146275.1"/>
    </source>
</evidence>
<reference evidence="1" key="1">
    <citation type="submission" date="2022-10" db="EMBL/GenBank/DDBJ databases">
        <title>Hoeflea sp. G2-23, isolated from marine algae.</title>
        <authorList>
            <person name="Kristyanto S."/>
            <person name="Kim J.M."/>
            <person name="Jeon C.O."/>
        </authorList>
    </citation>
    <scope>NUCLEOTIDE SEQUENCE</scope>
    <source>
        <strain evidence="1">G2-23</strain>
    </source>
</reference>
<comment type="caution">
    <text evidence="1">The sequence shown here is derived from an EMBL/GenBank/DDBJ whole genome shotgun (WGS) entry which is preliminary data.</text>
</comment>
<dbReference type="EMBL" id="JAOVZR010000001">
    <property type="protein sequence ID" value="MCY0146275.1"/>
    <property type="molecule type" value="Genomic_DNA"/>
</dbReference>
<dbReference type="PANTHER" id="PTHR30037:SF3">
    <property type="entry name" value="BLR0857 PROTEIN"/>
    <property type="match status" value="1"/>
</dbReference>
<dbReference type="SUPFAM" id="SSF48150">
    <property type="entry name" value="DNA-glycosylase"/>
    <property type="match status" value="1"/>
</dbReference>
<dbReference type="InterPro" id="IPR005019">
    <property type="entry name" value="Adenine_glyco"/>
</dbReference>
<protein>
    <submittedName>
        <fullName evidence="1">DNA-3-methyladenine glycosylase I</fullName>
        <ecNumber evidence="1">3.2.2.20</ecNumber>
    </submittedName>
</protein>
<proteinExistence type="predicted"/>
<dbReference type="Pfam" id="PF03352">
    <property type="entry name" value="Adenine_glyco"/>
    <property type="match status" value="1"/>
</dbReference>
<dbReference type="InterPro" id="IPR011257">
    <property type="entry name" value="DNA_glycosylase"/>
</dbReference>
<dbReference type="GO" id="GO:0008725">
    <property type="term" value="F:DNA-3-methyladenine glycosylase activity"/>
    <property type="evidence" value="ECO:0007669"/>
    <property type="project" value="UniProtKB-EC"/>
</dbReference>
<dbReference type="EC" id="3.2.2.20" evidence="1"/>
<dbReference type="Proteomes" id="UP001073227">
    <property type="component" value="Unassembled WGS sequence"/>
</dbReference>
<keyword evidence="2" id="KW-1185">Reference proteome</keyword>
<sequence length="221" mass="24136">MRAFDEIFEIAASRKGGAEALNAMLTPPKPAAELAAIPDDRWLATMTRCVFQAGFNWKVVENMWPGFEAAFNGFDIGHCAMLTDEDFERLVSDTRIIRNGAKIRSVQENAVFVQTLAAQAGSAGKAIADWPSTDFIGLLELLKKRGSRLGGTSGQYCLRFIGKDSFILSQSVVARLIAEGVVDRQPTSKKALADVQSAFNVWMQQSGRSLTDISRVLAMSL</sequence>
<organism evidence="1 2">
    <name type="scientific">Hoeflea algicola</name>
    <dbReference type="NCBI Taxonomy" id="2983763"/>
    <lineage>
        <taxon>Bacteria</taxon>
        <taxon>Pseudomonadati</taxon>
        <taxon>Pseudomonadota</taxon>
        <taxon>Alphaproteobacteria</taxon>
        <taxon>Hyphomicrobiales</taxon>
        <taxon>Rhizobiaceae</taxon>
        <taxon>Hoeflea</taxon>
    </lineage>
</organism>
<evidence type="ECO:0000313" key="2">
    <source>
        <dbReference type="Proteomes" id="UP001073227"/>
    </source>
</evidence>
<keyword evidence="1" id="KW-0326">Glycosidase</keyword>
<dbReference type="Gene3D" id="1.10.340.30">
    <property type="entry name" value="Hypothetical protein, domain 2"/>
    <property type="match status" value="1"/>
</dbReference>
<accession>A0ABT3Z3D7</accession>
<dbReference type="PANTHER" id="PTHR30037">
    <property type="entry name" value="DNA-3-METHYLADENINE GLYCOSYLASE 1"/>
    <property type="match status" value="1"/>
</dbReference>
<gene>
    <name evidence="1" type="ORF">OEG84_00715</name>
</gene>
<name>A0ABT3Z3D7_9HYPH</name>
<keyword evidence="1" id="KW-0378">Hydrolase</keyword>